<dbReference type="Proteomes" id="UP001279642">
    <property type="component" value="Unassembled WGS sequence"/>
</dbReference>
<gene>
    <name evidence="2" type="ORF">SMD27_08990</name>
</gene>
<accession>A0ABU5EBY6</accession>
<dbReference type="RefSeq" id="WP_320508034.1">
    <property type="nucleotide sequence ID" value="NZ_JAXCLW010000002.1"/>
</dbReference>
<keyword evidence="2" id="KW-0560">Oxidoreductase</keyword>
<comment type="cofactor">
    <cofactor evidence="1">
        <name>Fe(2+)</name>
        <dbReference type="ChEBI" id="CHEBI:29033"/>
    </cofactor>
</comment>
<keyword evidence="3" id="KW-1185">Reference proteome</keyword>
<keyword evidence="2" id="KW-0223">Dioxygenase</keyword>
<dbReference type="EMBL" id="JAXCLW010000002">
    <property type="protein sequence ID" value="MDY0882978.1"/>
    <property type="molecule type" value="Genomic_DNA"/>
</dbReference>
<protein>
    <submittedName>
        <fullName evidence="2">Phytanoyl-CoA dioxygenase family protein</fullName>
    </submittedName>
</protein>
<evidence type="ECO:0000313" key="2">
    <source>
        <dbReference type="EMBL" id="MDY0882978.1"/>
    </source>
</evidence>
<evidence type="ECO:0000313" key="3">
    <source>
        <dbReference type="Proteomes" id="UP001279642"/>
    </source>
</evidence>
<dbReference type="PANTHER" id="PTHR20883">
    <property type="entry name" value="PHYTANOYL-COA DIOXYGENASE DOMAIN CONTAINING 1"/>
    <property type="match status" value="1"/>
</dbReference>
<organism evidence="2 3">
    <name type="scientific">Dongia soli</name>
    <dbReference type="NCBI Taxonomy" id="600628"/>
    <lineage>
        <taxon>Bacteria</taxon>
        <taxon>Pseudomonadati</taxon>
        <taxon>Pseudomonadota</taxon>
        <taxon>Alphaproteobacteria</taxon>
        <taxon>Rhodospirillales</taxon>
        <taxon>Dongiaceae</taxon>
        <taxon>Dongia</taxon>
    </lineage>
</organism>
<sequence length="284" mass="32287">MMSDYIQHYRDEGYAIIRNVFSRQEIADMAAAAEEVYQEGLRLKQSWRHKNLYFEVIDDKAGGTIVRQVQWVSWCSPRLEAVRRDKRILEILEPMIGKNLKQLGNQIHWKRPGAKMVGFRYHQDARFRTPPEAFRKLNDSFVQTGLAIDPHRLDNGALKIFPGSHKLGYLGLSEIGYLMKGNPEAGTLAAAGLDPAKVVNVLMEPGDVTLWHPLTVHGSGANTSQIDRRIYINGYATAENTDRGEWAFRDGIPCPLGAEPALVHYEDLYKRPEPHYVDNSWAQD</sequence>
<name>A0ABU5EBY6_9PROT</name>
<dbReference type="Gene3D" id="2.60.120.620">
    <property type="entry name" value="q2cbj1_9rhob like domain"/>
    <property type="match status" value="1"/>
</dbReference>
<evidence type="ECO:0000256" key="1">
    <source>
        <dbReference type="ARBA" id="ARBA00001954"/>
    </source>
</evidence>
<dbReference type="GO" id="GO:0051213">
    <property type="term" value="F:dioxygenase activity"/>
    <property type="evidence" value="ECO:0007669"/>
    <property type="project" value="UniProtKB-KW"/>
</dbReference>
<reference evidence="2 3" key="1">
    <citation type="journal article" date="2016" name="Antonie Van Leeuwenhoek">
        <title>Dongia soli sp. nov., isolated from soil from Dokdo, Korea.</title>
        <authorList>
            <person name="Kim D.U."/>
            <person name="Lee H."/>
            <person name="Kim H."/>
            <person name="Kim S.G."/>
            <person name="Ka J.O."/>
        </authorList>
    </citation>
    <scope>NUCLEOTIDE SEQUENCE [LARGE SCALE GENOMIC DNA]</scope>
    <source>
        <strain evidence="2 3">D78</strain>
    </source>
</reference>
<comment type="caution">
    <text evidence="2">The sequence shown here is derived from an EMBL/GenBank/DDBJ whole genome shotgun (WGS) entry which is preliminary data.</text>
</comment>
<dbReference type="SUPFAM" id="SSF51197">
    <property type="entry name" value="Clavaminate synthase-like"/>
    <property type="match status" value="1"/>
</dbReference>
<dbReference type="InterPro" id="IPR008775">
    <property type="entry name" value="Phytyl_CoA_dOase-like"/>
</dbReference>
<proteinExistence type="predicted"/>
<dbReference type="PANTHER" id="PTHR20883:SF48">
    <property type="entry name" value="ECTOINE DIOXYGENASE"/>
    <property type="match status" value="1"/>
</dbReference>
<dbReference type="Pfam" id="PF05721">
    <property type="entry name" value="PhyH"/>
    <property type="match status" value="1"/>
</dbReference>